<organism evidence="2 3">
    <name type="scientific">Panicum virgatum</name>
    <name type="common">Blackwell switchgrass</name>
    <dbReference type="NCBI Taxonomy" id="38727"/>
    <lineage>
        <taxon>Eukaryota</taxon>
        <taxon>Viridiplantae</taxon>
        <taxon>Streptophyta</taxon>
        <taxon>Embryophyta</taxon>
        <taxon>Tracheophyta</taxon>
        <taxon>Spermatophyta</taxon>
        <taxon>Magnoliopsida</taxon>
        <taxon>Liliopsida</taxon>
        <taxon>Poales</taxon>
        <taxon>Poaceae</taxon>
        <taxon>PACMAD clade</taxon>
        <taxon>Panicoideae</taxon>
        <taxon>Panicodae</taxon>
        <taxon>Paniceae</taxon>
        <taxon>Panicinae</taxon>
        <taxon>Panicum</taxon>
        <taxon>Panicum sect. Hiantes</taxon>
    </lineage>
</organism>
<feature type="compositionally biased region" description="Basic and acidic residues" evidence="1">
    <location>
        <begin position="76"/>
        <end position="85"/>
    </location>
</feature>
<evidence type="ECO:0000313" key="2">
    <source>
        <dbReference type="EMBL" id="KAG2557485.1"/>
    </source>
</evidence>
<comment type="caution">
    <text evidence="2">The sequence shown here is derived from an EMBL/GenBank/DDBJ whole genome shotgun (WGS) entry which is preliminary data.</text>
</comment>
<dbReference type="InterPro" id="IPR038974">
    <property type="entry name" value="CIF1/2"/>
</dbReference>
<accession>A0A8T0P9D7</accession>
<sequence length="102" mass="11524">MFRWSVQVMERLERIRGRSKKMNSKIVGRTSLLVLLLIVLLGLLVCTEGGKEIANEKAHKVHPSAASENRAIGSRDMVKTNDYGRYDPSPAFSKPRFKLIPN</sequence>
<protein>
    <submittedName>
        <fullName evidence="2">Uncharacterized protein</fullName>
    </submittedName>
</protein>
<evidence type="ECO:0000313" key="3">
    <source>
        <dbReference type="Proteomes" id="UP000823388"/>
    </source>
</evidence>
<evidence type="ECO:0000256" key="1">
    <source>
        <dbReference type="SAM" id="MobiDB-lite"/>
    </source>
</evidence>
<feature type="region of interest" description="Disordered" evidence="1">
    <location>
        <begin position="64"/>
        <end position="94"/>
    </location>
</feature>
<gene>
    <name evidence="2" type="ORF">PVAP13_8NG211300</name>
</gene>
<proteinExistence type="predicted"/>
<dbReference type="PANTHER" id="PTHR35290:SF4">
    <property type="entry name" value="OS11G0323860 PROTEIN"/>
    <property type="match status" value="1"/>
</dbReference>
<dbReference type="EMBL" id="CM029052">
    <property type="protein sequence ID" value="KAG2557485.1"/>
    <property type="molecule type" value="Genomic_DNA"/>
</dbReference>
<dbReference type="AlphaFoldDB" id="A0A8T0P9D7"/>
<dbReference type="Proteomes" id="UP000823388">
    <property type="component" value="Chromosome 8N"/>
</dbReference>
<reference evidence="2" key="1">
    <citation type="submission" date="2020-05" db="EMBL/GenBank/DDBJ databases">
        <title>WGS assembly of Panicum virgatum.</title>
        <authorList>
            <person name="Lovell J.T."/>
            <person name="Jenkins J."/>
            <person name="Shu S."/>
            <person name="Juenger T.E."/>
            <person name="Schmutz J."/>
        </authorList>
    </citation>
    <scope>NUCLEOTIDE SEQUENCE</scope>
    <source>
        <strain evidence="2">AP13</strain>
    </source>
</reference>
<name>A0A8T0P9D7_PANVG</name>
<keyword evidence="3" id="KW-1185">Reference proteome</keyword>
<dbReference type="OrthoDB" id="1936508at2759"/>
<dbReference type="PANTHER" id="PTHR35290">
    <property type="entry name" value="PROTEIN CASPARIAN STRIP INTEGRITY FACTOR 1-RELATED"/>
    <property type="match status" value="1"/>
</dbReference>